<dbReference type="GeneID" id="108681211"/>
<dbReference type="PANTHER" id="PTHR33724:SF1">
    <property type="entry name" value="INTRAFLAGELLAR TRANSPORT PROTEIN 43 HOMOLOG"/>
    <property type="match status" value="1"/>
</dbReference>
<accession>A0A8B7PJR2</accession>
<dbReference type="RefSeq" id="XP_018025707.1">
    <property type="nucleotide sequence ID" value="XM_018170218.2"/>
</dbReference>
<evidence type="ECO:0000256" key="3">
    <source>
        <dbReference type="SAM" id="MobiDB-lite"/>
    </source>
</evidence>
<dbReference type="Proteomes" id="UP000694843">
    <property type="component" value="Unplaced"/>
</dbReference>
<reference evidence="5" key="1">
    <citation type="submission" date="2025-08" db="UniProtKB">
        <authorList>
            <consortium name="RefSeq"/>
        </authorList>
    </citation>
    <scope>IDENTIFICATION</scope>
    <source>
        <tissue evidence="5">Whole organism</tissue>
    </source>
</reference>
<dbReference type="OrthoDB" id="206950at2759"/>
<organism evidence="4 5">
    <name type="scientific">Hyalella azteca</name>
    <name type="common">Amphipod</name>
    <dbReference type="NCBI Taxonomy" id="294128"/>
    <lineage>
        <taxon>Eukaryota</taxon>
        <taxon>Metazoa</taxon>
        <taxon>Ecdysozoa</taxon>
        <taxon>Arthropoda</taxon>
        <taxon>Crustacea</taxon>
        <taxon>Multicrustacea</taxon>
        <taxon>Malacostraca</taxon>
        <taxon>Eumalacostraca</taxon>
        <taxon>Peracarida</taxon>
        <taxon>Amphipoda</taxon>
        <taxon>Senticaudata</taxon>
        <taxon>Talitrida</taxon>
        <taxon>Talitroidea</taxon>
        <taxon>Hyalellidae</taxon>
        <taxon>Hyalella</taxon>
    </lineage>
</organism>
<name>A0A8B7PJR2_HYAAZ</name>
<keyword evidence="2" id="KW-0970">Cilium biogenesis/degradation</keyword>
<evidence type="ECO:0000313" key="4">
    <source>
        <dbReference type="Proteomes" id="UP000694843"/>
    </source>
</evidence>
<comment type="similarity">
    <text evidence="1">Belongs to the IFT43 family.</text>
</comment>
<dbReference type="AlphaFoldDB" id="A0A8B7PJR2"/>
<dbReference type="GO" id="GO:0030991">
    <property type="term" value="C:intraciliary transport particle A"/>
    <property type="evidence" value="ECO:0007669"/>
    <property type="project" value="InterPro"/>
</dbReference>
<dbReference type="GO" id="GO:0005929">
    <property type="term" value="C:cilium"/>
    <property type="evidence" value="ECO:0007669"/>
    <property type="project" value="TreeGrafter"/>
</dbReference>
<dbReference type="GO" id="GO:0035721">
    <property type="term" value="P:intraciliary retrograde transport"/>
    <property type="evidence" value="ECO:0007669"/>
    <property type="project" value="TreeGrafter"/>
</dbReference>
<keyword evidence="4" id="KW-1185">Reference proteome</keyword>
<dbReference type="KEGG" id="hazt:108681211"/>
<dbReference type="InterPro" id="IPR029302">
    <property type="entry name" value="IFT43"/>
</dbReference>
<proteinExistence type="inferred from homology"/>
<sequence>MNFIRQITQRDDLSNFEFSLASRKGSPMKGRRAAGSAALEHIEDEIFASPQRQAITTAPPGGRKAGGWATASATGAGFGPPEEDARFSQIDNSDDEMPAIPDLEEVSEQDLTQQVAQAPNVAVNRVATFKELDSDLLRHAAFSTLDDIDLRALTDVLSNEADIREPDVEWRWDSLFTEVSSELLQEWDDGAEKSVADANDPLPFNL</sequence>
<protein>
    <submittedName>
        <fullName evidence="5">Intraflagellar transport protein 43 homolog</fullName>
    </submittedName>
</protein>
<feature type="region of interest" description="Disordered" evidence="3">
    <location>
        <begin position="49"/>
        <end position="82"/>
    </location>
</feature>
<evidence type="ECO:0000256" key="2">
    <source>
        <dbReference type="ARBA" id="ARBA00022794"/>
    </source>
</evidence>
<dbReference type="PANTHER" id="PTHR33724">
    <property type="entry name" value="INTRAFLAGELLAR TRANSPORT PROTEIN 43 HOMOLOG"/>
    <property type="match status" value="1"/>
</dbReference>
<dbReference type="CTD" id="112752"/>
<gene>
    <name evidence="5" type="primary">LOC108681211</name>
</gene>
<feature type="compositionally biased region" description="Low complexity" evidence="3">
    <location>
        <begin position="66"/>
        <end position="75"/>
    </location>
</feature>
<evidence type="ECO:0000313" key="5">
    <source>
        <dbReference type="RefSeq" id="XP_018025707.1"/>
    </source>
</evidence>
<dbReference type="Pfam" id="PF15305">
    <property type="entry name" value="IFT43"/>
    <property type="match status" value="1"/>
</dbReference>
<evidence type="ECO:0000256" key="1">
    <source>
        <dbReference type="ARBA" id="ARBA00007563"/>
    </source>
</evidence>